<evidence type="ECO:0000313" key="4">
    <source>
        <dbReference type="Proteomes" id="UP000068210"/>
    </source>
</evidence>
<sequence length="225" mass="24577">MPAMTHRPFLARMLEQRCFFMFLALLALLVTMPFVVDSLLGRALVGLLNLLILLTAVAAVGRSRLSFLVAVALGLPTLAFQLLALASGLRGHLTLSWSFGAAFYAYAIAHLLHYVLRRDEMTADKLYGAVAAYIMIAIFWAYLFGVLQYFHPGAFALYGSPTTMNLADLIFYSFTVLTTAGFGDITPVLIQSRFPTILEAVTGVMYVAILIARLTGVYPVVGPKS</sequence>
<dbReference type="KEGG" id="acx:Achr_2930"/>
<accession>A0A0C4WJ07</accession>
<keyword evidence="1" id="KW-0472">Membrane</keyword>
<keyword evidence="3" id="KW-0407">Ion channel</keyword>
<organism evidence="3 4">
    <name type="scientific">Azotobacter chroococcum NCIMB 8003</name>
    <dbReference type="NCBI Taxonomy" id="1328314"/>
    <lineage>
        <taxon>Bacteria</taxon>
        <taxon>Pseudomonadati</taxon>
        <taxon>Pseudomonadota</taxon>
        <taxon>Gammaproteobacteria</taxon>
        <taxon>Pseudomonadales</taxon>
        <taxon>Pseudomonadaceae</taxon>
        <taxon>Azotobacter</taxon>
    </lineage>
</organism>
<keyword evidence="3" id="KW-0813">Transport</keyword>
<dbReference type="Pfam" id="PF07885">
    <property type="entry name" value="Ion_trans_2"/>
    <property type="match status" value="1"/>
</dbReference>
<evidence type="ECO:0000256" key="1">
    <source>
        <dbReference type="SAM" id="Phobius"/>
    </source>
</evidence>
<dbReference type="AlphaFoldDB" id="A0A0C4WJ07"/>
<dbReference type="STRING" id="1328314.Achr_2930"/>
<dbReference type="EMBL" id="CP010415">
    <property type="protein sequence ID" value="AJE19799.1"/>
    <property type="molecule type" value="Genomic_DNA"/>
</dbReference>
<dbReference type="HOGENOM" id="CLU_089632_1_0_6"/>
<feature type="transmembrane region" description="Helical" evidence="1">
    <location>
        <begin position="67"/>
        <end position="89"/>
    </location>
</feature>
<dbReference type="RefSeq" id="WP_039801153.1">
    <property type="nucleotide sequence ID" value="NZ_CP010415.1"/>
</dbReference>
<feature type="transmembrane region" description="Helical" evidence="1">
    <location>
        <begin position="43"/>
        <end position="60"/>
    </location>
</feature>
<keyword evidence="4" id="KW-1185">Reference proteome</keyword>
<dbReference type="SUPFAM" id="SSF81324">
    <property type="entry name" value="Voltage-gated potassium channels"/>
    <property type="match status" value="1"/>
</dbReference>
<proteinExistence type="predicted"/>
<feature type="transmembrane region" description="Helical" evidence="1">
    <location>
        <begin position="95"/>
        <end position="114"/>
    </location>
</feature>
<dbReference type="Proteomes" id="UP000068210">
    <property type="component" value="Chromosome"/>
</dbReference>
<feature type="transmembrane region" description="Helical" evidence="1">
    <location>
        <begin position="170"/>
        <end position="190"/>
    </location>
</feature>
<keyword evidence="1" id="KW-0812">Transmembrane</keyword>
<name>A0A0C4WJ07_9GAMM</name>
<dbReference type="GO" id="GO:0034220">
    <property type="term" value="P:monoatomic ion transmembrane transport"/>
    <property type="evidence" value="ECO:0007669"/>
    <property type="project" value="UniProtKB-KW"/>
</dbReference>
<dbReference type="Gene3D" id="1.10.287.70">
    <property type="match status" value="1"/>
</dbReference>
<feature type="transmembrane region" description="Helical" evidence="1">
    <location>
        <begin position="197"/>
        <end position="221"/>
    </location>
</feature>
<keyword evidence="3" id="KW-0406">Ion transport</keyword>
<feature type="transmembrane region" description="Helical" evidence="1">
    <location>
        <begin position="126"/>
        <end position="150"/>
    </location>
</feature>
<feature type="domain" description="Potassium channel" evidence="2">
    <location>
        <begin position="151"/>
        <end position="215"/>
    </location>
</feature>
<reference evidence="3 4" key="1">
    <citation type="journal article" date="2015" name="PLoS ONE">
        <title>Azotobacter Genomes: The Genome of Azotobacter chroococcum NCIMB 8003 (ATCC 4412).</title>
        <authorList>
            <person name="Robson R.L."/>
            <person name="Jones R."/>
            <person name="Robson R.M."/>
            <person name="Schwartz A."/>
            <person name="Richardson T.H."/>
        </authorList>
    </citation>
    <scope>NUCLEOTIDE SEQUENCE [LARGE SCALE GENOMIC DNA]</scope>
    <source>
        <strain evidence="3 4">NCIMB 8003</strain>
    </source>
</reference>
<gene>
    <name evidence="3" type="ORF">Achr_2930</name>
</gene>
<evidence type="ECO:0000259" key="2">
    <source>
        <dbReference type="Pfam" id="PF07885"/>
    </source>
</evidence>
<evidence type="ECO:0000313" key="3">
    <source>
        <dbReference type="EMBL" id="AJE19799.1"/>
    </source>
</evidence>
<dbReference type="InterPro" id="IPR013099">
    <property type="entry name" value="K_chnl_dom"/>
</dbReference>
<keyword evidence="1" id="KW-1133">Transmembrane helix</keyword>
<protein>
    <submittedName>
        <fullName evidence="3">Voltage-gated potassium channel</fullName>
    </submittedName>
</protein>